<reference evidence="2" key="1">
    <citation type="journal article" date="2016" name="Mol. Biol. Evol.">
        <title>Comparative Genomics of Early-Diverging Mushroom-Forming Fungi Provides Insights into the Origins of Lignocellulose Decay Capabilities.</title>
        <authorList>
            <person name="Nagy L.G."/>
            <person name="Riley R."/>
            <person name="Tritt A."/>
            <person name="Adam C."/>
            <person name="Daum C."/>
            <person name="Floudas D."/>
            <person name="Sun H."/>
            <person name="Yadav J.S."/>
            <person name="Pangilinan J."/>
            <person name="Larsson K.H."/>
            <person name="Matsuura K."/>
            <person name="Barry K."/>
            <person name="Labutti K."/>
            <person name="Kuo R."/>
            <person name="Ohm R.A."/>
            <person name="Bhattacharya S.S."/>
            <person name="Shirouzu T."/>
            <person name="Yoshinaga Y."/>
            <person name="Martin F.M."/>
            <person name="Grigoriev I.V."/>
            <person name="Hibbett D.S."/>
        </authorList>
    </citation>
    <scope>NUCLEOTIDE SEQUENCE [LARGE SCALE GENOMIC DNA]</scope>
    <source>
        <strain evidence="2">CBS 109695</strain>
    </source>
</reference>
<dbReference type="OrthoDB" id="407298at2759"/>
<feature type="compositionally biased region" description="Basic and acidic residues" evidence="1">
    <location>
        <begin position="261"/>
        <end position="273"/>
    </location>
</feature>
<accession>A0A166PK20</accession>
<feature type="compositionally biased region" description="Basic and acidic residues" evidence="1">
    <location>
        <begin position="293"/>
        <end position="312"/>
    </location>
</feature>
<feature type="region of interest" description="Disordered" evidence="1">
    <location>
        <begin position="293"/>
        <end position="326"/>
    </location>
</feature>
<organism evidence="2">
    <name type="scientific">Athelia psychrophila</name>
    <dbReference type="NCBI Taxonomy" id="1759441"/>
    <lineage>
        <taxon>Eukaryota</taxon>
        <taxon>Fungi</taxon>
        <taxon>Dikarya</taxon>
        <taxon>Basidiomycota</taxon>
        <taxon>Agaricomycotina</taxon>
        <taxon>Agaricomycetes</taxon>
        <taxon>Agaricomycetidae</taxon>
        <taxon>Atheliales</taxon>
        <taxon>Atheliaceae</taxon>
        <taxon>Athelia</taxon>
    </lineage>
</organism>
<protein>
    <submittedName>
        <fullName evidence="2">Uncharacterized protein</fullName>
    </submittedName>
</protein>
<sequence length="326" mass="35713">MCRDNAPTALDGLHAEIVHGGMTIALPVFRCVYRGDPAALAAHVDRVRNLFRRVETDENGGLVIRESGKIRVAMAKLVALQRQIETGSGAGEGVHLPIEDHSEPETARGRVKWYRWVHGPAPSVSSPPLMALARGGRTDVGNRRGNSSHLATRMHSARHLAAPQHSGDDGGRRHEREAQGRDEVLTPLPTADFPTPDRIKHDASLVHGNASLEEERNQEVDEDGLMDAEHVAKARVLSETASPAPNALFVEIGPPPPATRMDPEPEIPREVESERELGLMEVIRESGKVRDAMKVPVAEQDRREEEESEKGHLLAVWKSDSEAEEG</sequence>
<evidence type="ECO:0000256" key="1">
    <source>
        <dbReference type="SAM" id="MobiDB-lite"/>
    </source>
</evidence>
<feature type="region of interest" description="Disordered" evidence="1">
    <location>
        <begin position="246"/>
        <end position="273"/>
    </location>
</feature>
<dbReference type="EMBL" id="KV417516">
    <property type="protein sequence ID" value="KZP26176.1"/>
    <property type="molecule type" value="Genomic_DNA"/>
</dbReference>
<feature type="region of interest" description="Disordered" evidence="1">
    <location>
        <begin position="156"/>
        <end position="198"/>
    </location>
</feature>
<feature type="compositionally biased region" description="Basic and acidic residues" evidence="1">
    <location>
        <begin position="166"/>
        <end position="184"/>
    </location>
</feature>
<evidence type="ECO:0000313" key="2">
    <source>
        <dbReference type="EMBL" id="KZP26176.1"/>
    </source>
</evidence>
<proteinExistence type="predicted"/>
<gene>
    <name evidence="2" type="ORF">FIBSPDRAFT_887545</name>
</gene>
<dbReference type="AlphaFoldDB" id="A0A166PK20"/>
<name>A0A166PK20_9AGAM</name>